<dbReference type="InterPro" id="IPR019734">
    <property type="entry name" value="TPR_rpt"/>
</dbReference>
<reference evidence="2" key="1">
    <citation type="submission" date="2016-01" db="EMBL/GenBank/DDBJ databases">
        <authorList>
            <person name="Mcilroy J.S."/>
            <person name="Karst M S."/>
            <person name="Albertsen M."/>
        </authorList>
    </citation>
    <scope>NUCLEOTIDE SEQUENCE</scope>
    <source>
        <strain evidence="2">Cfx-K</strain>
    </source>
</reference>
<feature type="repeat" description="TPR" evidence="1">
    <location>
        <begin position="392"/>
        <end position="425"/>
    </location>
</feature>
<dbReference type="Pfam" id="PF14559">
    <property type="entry name" value="TPR_19"/>
    <property type="match status" value="1"/>
</dbReference>
<dbReference type="PANTHER" id="PTHR12558:SF33">
    <property type="entry name" value="BLL7664 PROTEIN"/>
    <property type="match status" value="1"/>
</dbReference>
<dbReference type="SUPFAM" id="SSF48452">
    <property type="entry name" value="TPR-like"/>
    <property type="match status" value="1"/>
</dbReference>
<dbReference type="Gene3D" id="1.25.40.10">
    <property type="entry name" value="Tetratricopeptide repeat domain"/>
    <property type="match status" value="2"/>
</dbReference>
<dbReference type="AlphaFoldDB" id="A0A160T8Z9"/>
<proteinExistence type="predicted"/>
<gene>
    <name evidence="2" type="ORF">CFX0092_B0374</name>
</gene>
<dbReference type="PANTHER" id="PTHR12558">
    <property type="entry name" value="CELL DIVISION CYCLE 16,23,27"/>
    <property type="match status" value="1"/>
</dbReference>
<dbReference type="RefSeq" id="WP_162292533.1">
    <property type="nucleotide sequence ID" value="NZ_LN890656.1"/>
</dbReference>
<name>A0A160T8Z9_9CHLR</name>
<dbReference type="Proteomes" id="UP000215027">
    <property type="component" value="Chromosome II"/>
</dbReference>
<keyword evidence="3" id="KW-1185">Reference proteome</keyword>
<accession>A0A160T8Z9</accession>
<dbReference type="Pfam" id="PF13432">
    <property type="entry name" value="TPR_16"/>
    <property type="match status" value="2"/>
</dbReference>
<dbReference type="SMART" id="SM00028">
    <property type="entry name" value="TPR"/>
    <property type="match status" value="5"/>
</dbReference>
<organism evidence="2 3">
    <name type="scientific">Candidatus Promineifilum breve</name>
    <dbReference type="NCBI Taxonomy" id="1806508"/>
    <lineage>
        <taxon>Bacteria</taxon>
        <taxon>Bacillati</taxon>
        <taxon>Chloroflexota</taxon>
        <taxon>Ardenticatenia</taxon>
        <taxon>Candidatus Promineifilales</taxon>
        <taxon>Candidatus Promineifilaceae</taxon>
        <taxon>Candidatus Promineifilum</taxon>
    </lineage>
</organism>
<protein>
    <submittedName>
        <fullName evidence="2">Uncharacterized protein</fullName>
    </submittedName>
</protein>
<dbReference type="InterPro" id="IPR011990">
    <property type="entry name" value="TPR-like_helical_dom_sf"/>
</dbReference>
<dbReference type="PROSITE" id="PS50005">
    <property type="entry name" value="TPR"/>
    <property type="match status" value="2"/>
</dbReference>
<dbReference type="EMBL" id="LN890656">
    <property type="protein sequence ID" value="CUS05908.1"/>
    <property type="molecule type" value="Genomic_DNA"/>
</dbReference>
<evidence type="ECO:0000313" key="3">
    <source>
        <dbReference type="Proteomes" id="UP000215027"/>
    </source>
</evidence>
<evidence type="ECO:0000313" key="2">
    <source>
        <dbReference type="EMBL" id="CUS05908.1"/>
    </source>
</evidence>
<evidence type="ECO:0000256" key="1">
    <source>
        <dbReference type="PROSITE-ProRule" id="PRU00339"/>
    </source>
</evidence>
<sequence>MQTLMTLRPMERRIFYLLFLSAAALIAVLAGRLLAGPVESAAIVERTARTALAPTLDETIARLRAAAQADPTHAGAHAALGLALLQQVRETADPALYGQAEVALNEALRLDAGQLDALIGQGQLALARHDFRAALEWGQQARALMPYRAEALGILVDAHVELGEYEAAVASAQALVDLRPDLASYSRVAYLRELHGDTAGAITAMQAAVSAGPPGGEPTAWTGTQLGHLYFNSGDLDQAEAAYSAALAGRPDYPYARAGLARVWAARGRTDAAIDALESLVAVLPLPEFLNTLGQLYAGTGRPELAEQQYDLIRVIQQLNAEAGQNVDLELALFEADHGDPAVALDMARLAYDLRPSIHAADALAWASYRAGDLAAADEAMRAALRLNTQDAQLLYHAGMIAATLGRSAEASDYLTRALQLNPYFDFVQAEEARATLALTAANQ</sequence>
<feature type="repeat" description="TPR" evidence="1">
    <location>
        <begin position="220"/>
        <end position="253"/>
    </location>
</feature>
<dbReference type="KEGG" id="pbf:CFX0092_B0374"/>
<keyword evidence="1" id="KW-0802">TPR repeat</keyword>